<dbReference type="GO" id="GO:0005829">
    <property type="term" value="C:cytosol"/>
    <property type="evidence" value="ECO:0007669"/>
    <property type="project" value="TreeGrafter"/>
</dbReference>
<dbReference type="InterPro" id="IPR015991">
    <property type="entry name" value="TatD/YcfH-like"/>
</dbReference>
<dbReference type="PIRSF" id="PIRSF005902">
    <property type="entry name" value="DNase_TatD"/>
    <property type="match status" value="1"/>
</dbReference>
<feature type="binding site" evidence="4">
    <location>
        <position position="102"/>
    </location>
    <ligand>
        <name>a divalent metal cation</name>
        <dbReference type="ChEBI" id="CHEBI:60240"/>
        <label>1</label>
    </ligand>
</feature>
<evidence type="ECO:0000256" key="4">
    <source>
        <dbReference type="PIRSR" id="PIRSR005902-1"/>
    </source>
</evidence>
<evidence type="ECO:0000256" key="2">
    <source>
        <dbReference type="ARBA" id="ARBA00022723"/>
    </source>
</evidence>
<dbReference type="AlphaFoldDB" id="A0A6S6SSE3"/>
<keyword evidence="2 4" id="KW-0479">Metal-binding</keyword>
<feature type="binding site" evidence="4">
    <location>
        <position position="19"/>
    </location>
    <ligand>
        <name>a divalent metal cation</name>
        <dbReference type="ChEBI" id="CHEBI:60240"/>
        <label>1</label>
    </ligand>
</feature>
<organism evidence="5">
    <name type="scientific">uncultured Sulfurovum sp</name>
    <dbReference type="NCBI Taxonomy" id="269237"/>
    <lineage>
        <taxon>Bacteria</taxon>
        <taxon>Pseudomonadati</taxon>
        <taxon>Campylobacterota</taxon>
        <taxon>Epsilonproteobacteria</taxon>
        <taxon>Campylobacterales</taxon>
        <taxon>Sulfurovaceae</taxon>
        <taxon>Sulfurovum</taxon>
        <taxon>environmental samples</taxon>
    </lineage>
</organism>
<feature type="binding site" evidence="4">
    <location>
        <position position="218"/>
    </location>
    <ligand>
        <name>a divalent metal cation</name>
        <dbReference type="ChEBI" id="CHEBI:60240"/>
        <label>1</label>
    </ligand>
</feature>
<dbReference type="PANTHER" id="PTHR46124">
    <property type="entry name" value="D-AMINOACYL-TRNA DEACYLASE"/>
    <property type="match status" value="1"/>
</dbReference>
<gene>
    <name evidence="5" type="ORF">HELGO_WM36177</name>
</gene>
<evidence type="ECO:0000313" key="5">
    <source>
        <dbReference type="EMBL" id="CAA6805470.1"/>
    </source>
</evidence>
<accession>A0A6S6SSE3</accession>
<keyword evidence="3" id="KW-0378">Hydrolase</keyword>
<dbReference type="FunFam" id="3.20.20.140:FF:000005">
    <property type="entry name" value="TatD family hydrolase"/>
    <property type="match status" value="1"/>
</dbReference>
<dbReference type="Pfam" id="PF01026">
    <property type="entry name" value="TatD_DNase"/>
    <property type="match status" value="1"/>
</dbReference>
<sequence>MVKSSKSILKVTDMIIDTHCHLDDERYNDDIAEVLERAKERGVERFIIPGADPKTLERAIELSESYDEIYFSVGVHPYDAENYDREFLAQYVTHPKCVAIGECGLDYFRLPERDEEIEAEKKLQKKVFIDQILWAKELKLPLIVHVRESSADCLALLSEHAGDEGGVLHCYNADESLLKLSDKNFYYGIGGVLTFKNARKLINVYPKIPQDKLIIETDAPYLTPHPHRGKRNEPAYCDLVASKMEELSDVSKKDLIINTTHNAKRLFRNIS</sequence>
<feature type="binding site" evidence="4">
    <location>
        <position position="169"/>
    </location>
    <ligand>
        <name>a divalent metal cation</name>
        <dbReference type="ChEBI" id="CHEBI:60240"/>
        <label>2</label>
    </ligand>
</feature>
<dbReference type="InterPro" id="IPR001130">
    <property type="entry name" value="TatD-like"/>
</dbReference>
<feature type="binding site" evidence="4">
    <location>
        <position position="145"/>
    </location>
    <ligand>
        <name>a divalent metal cation</name>
        <dbReference type="ChEBI" id="CHEBI:60240"/>
        <label>2</label>
    </ligand>
</feature>
<feature type="binding site" evidence="4">
    <location>
        <position position="21"/>
    </location>
    <ligand>
        <name>a divalent metal cation</name>
        <dbReference type="ChEBI" id="CHEBI:60240"/>
        <label>1</label>
    </ligand>
</feature>
<dbReference type="GO" id="GO:0046872">
    <property type="term" value="F:metal ion binding"/>
    <property type="evidence" value="ECO:0007669"/>
    <property type="project" value="UniProtKB-KW"/>
</dbReference>
<dbReference type="Gene3D" id="3.20.20.140">
    <property type="entry name" value="Metal-dependent hydrolases"/>
    <property type="match status" value="1"/>
</dbReference>
<dbReference type="InterPro" id="IPR032466">
    <property type="entry name" value="Metal_Hydrolase"/>
</dbReference>
<dbReference type="GO" id="GO:0016788">
    <property type="term" value="F:hydrolase activity, acting on ester bonds"/>
    <property type="evidence" value="ECO:0007669"/>
    <property type="project" value="InterPro"/>
</dbReference>
<proteinExistence type="inferred from homology"/>
<comment type="similarity">
    <text evidence="1">Belongs to the metallo-dependent hydrolases superfamily. TatD-type hydrolase family.</text>
</comment>
<evidence type="ECO:0000256" key="3">
    <source>
        <dbReference type="ARBA" id="ARBA00022801"/>
    </source>
</evidence>
<dbReference type="InterPro" id="IPR018228">
    <property type="entry name" value="DNase_TatD-rel_CS"/>
</dbReference>
<dbReference type="NCBIfam" id="TIGR00010">
    <property type="entry name" value="YchF/TatD family DNA exonuclease"/>
    <property type="match status" value="1"/>
</dbReference>
<reference evidence="5" key="1">
    <citation type="submission" date="2020-01" db="EMBL/GenBank/DDBJ databases">
        <authorList>
            <person name="Meier V. D."/>
            <person name="Meier V D."/>
        </authorList>
    </citation>
    <scope>NUCLEOTIDE SEQUENCE</scope>
    <source>
        <strain evidence="5">HLG_WM_MAG_03</strain>
    </source>
</reference>
<dbReference type="SUPFAM" id="SSF51556">
    <property type="entry name" value="Metallo-dependent hydrolases"/>
    <property type="match status" value="1"/>
</dbReference>
<dbReference type="PANTHER" id="PTHR46124:SF2">
    <property type="entry name" value="D-AMINOACYL-TRNA DEACYLASE"/>
    <property type="match status" value="1"/>
</dbReference>
<dbReference type="PROSITE" id="PS01137">
    <property type="entry name" value="TATD_1"/>
    <property type="match status" value="1"/>
</dbReference>
<dbReference type="GO" id="GO:0004536">
    <property type="term" value="F:DNA nuclease activity"/>
    <property type="evidence" value="ECO:0007669"/>
    <property type="project" value="InterPro"/>
</dbReference>
<evidence type="ECO:0000256" key="1">
    <source>
        <dbReference type="ARBA" id="ARBA00009275"/>
    </source>
</evidence>
<name>A0A6S6SSE3_9BACT</name>
<dbReference type="EMBL" id="CACVAR010000135">
    <property type="protein sequence ID" value="CAA6805470.1"/>
    <property type="molecule type" value="Genomic_DNA"/>
</dbReference>
<dbReference type="CDD" id="cd01310">
    <property type="entry name" value="TatD_DNAse"/>
    <property type="match status" value="1"/>
</dbReference>
<protein>
    <submittedName>
        <fullName evidence="5">Deoxyribonuclease YcfH</fullName>
    </submittedName>
</protein>